<accession>A0A381TTS7</accession>
<dbReference type="EMBL" id="UINC01005125">
    <property type="protein sequence ID" value="SVA19244.1"/>
    <property type="molecule type" value="Genomic_DNA"/>
</dbReference>
<name>A0A381TTS7_9ZZZZ</name>
<sequence>MSGKNIVWKGDTQIDLVKQDSLTVMRHHANEQIKKLQEHADLLTDQAKEIIERVKLAEKIATAEYGFKPVHLKEYYLYKKNKKLVLSLIAPDEWDSPYGKCIAKVRQLGDSTWEKL</sequence>
<gene>
    <name evidence="2" type="ORF">METZ01_LOCUS72098</name>
</gene>
<protein>
    <recommendedName>
        <fullName evidence="3">DUF2452 domain-containing protein</fullName>
    </recommendedName>
</protein>
<evidence type="ECO:0008006" key="3">
    <source>
        <dbReference type="Google" id="ProtNLM"/>
    </source>
</evidence>
<evidence type="ECO:0000256" key="1">
    <source>
        <dbReference type="SAM" id="Coils"/>
    </source>
</evidence>
<dbReference type="Pfam" id="PF10504">
    <property type="entry name" value="DUF2452"/>
    <property type="match status" value="1"/>
</dbReference>
<dbReference type="AlphaFoldDB" id="A0A381TTS7"/>
<proteinExistence type="predicted"/>
<evidence type="ECO:0000313" key="2">
    <source>
        <dbReference type="EMBL" id="SVA19244.1"/>
    </source>
</evidence>
<dbReference type="InterPro" id="IPR019534">
    <property type="entry name" value="DUF2452"/>
</dbReference>
<organism evidence="2">
    <name type="scientific">marine metagenome</name>
    <dbReference type="NCBI Taxonomy" id="408172"/>
    <lineage>
        <taxon>unclassified sequences</taxon>
        <taxon>metagenomes</taxon>
        <taxon>ecological metagenomes</taxon>
    </lineage>
</organism>
<feature type="coiled-coil region" evidence="1">
    <location>
        <begin position="26"/>
        <end position="53"/>
    </location>
</feature>
<keyword evidence="1" id="KW-0175">Coiled coil</keyword>
<reference evidence="2" key="1">
    <citation type="submission" date="2018-05" db="EMBL/GenBank/DDBJ databases">
        <authorList>
            <person name="Lanie J.A."/>
            <person name="Ng W.-L."/>
            <person name="Kazmierczak K.M."/>
            <person name="Andrzejewski T.M."/>
            <person name="Davidsen T.M."/>
            <person name="Wayne K.J."/>
            <person name="Tettelin H."/>
            <person name="Glass J.I."/>
            <person name="Rusch D."/>
            <person name="Podicherti R."/>
            <person name="Tsui H.-C.T."/>
            <person name="Winkler M.E."/>
        </authorList>
    </citation>
    <scope>NUCLEOTIDE SEQUENCE</scope>
</reference>